<feature type="region of interest" description="Disordered" evidence="2">
    <location>
        <begin position="111"/>
        <end position="139"/>
    </location>
</feature>
<gene>
    <name evidence="4" type="primary">Gbx2</name>
</gene>
<feature type="compositionally biased region" description="Low complexity" evidence="2">
    <location>
        <begin position="258"/>
        <end position="268"/>
    </location>
</feature>
<evidence type="ECO:0000313" key="3">
    <source>
        <dbReference type="Proteomes" id="UP000515126"/>
    </source>
</evidence>
<keyword evidence="4" id="KW-0371">Homeobox</keyword>
<dbReference type="Proteomes" id="UP000515126">
    <property type="component" value="Chromosome 1"/>
</dbReference>
<organism evidence="3 4">
    <name type="scientific">Mus caroli</name>
    <name type="common">Ryukyu mouse</name>
    <name type="synonym">Ricefield mouse</name>
    <dbReference type="NCBI Taxonomy" id="10089"/>
    <lineage>
        <taxon>Eukaryota</taxon>
        <taxon>Metazoa</taxon>
        <taxon>Chordata</taxon>
        <taxon>Craniata</taxon>
        <taxon>Vertebrata</taxon>
        <taxon>Euteleostomi</taxon>
        <taxon>Mammalia</taxon>
        <taxon>Eutheria</taxon>
        <taxon>Euarchontoglires</taxon>
        <taxon>Glires</taxon>
        <taxon>Rodentia</taxon>
        <taxon>Myomorpha</taxon>
        <taxon>Muroidea</taxon>
        <taxon>Muridae</taxon>
        <taxon>Murinae</taxon>
        <taxon>Mus</taxon>
        <taxon>Mus</taxon>
    </lineage>
</organism>
<keyword evidence="4" id="KW-0238">DNA-binding</keyword>
<protein>
    <submittedName>
        <fullName evidence="4">Homeobox protein GBX-2 isoform X2</fullName>
    </submittedName>
</protein>
<feature type="region of interest" description="Disordered" evidence="2">
    <location>
        <begin position="59"/>
        <end position="81"/>
    </location>
</feature>
<dbReference type="InterPro" id="IPR042982">
    <property type="entry name" value="GBX-1/2"/>
</dbReference>
<dbReference type="PANTHER" id="PTHR24334">
    <property type="entry name" value="HOMEOBOX PROTEIN GBX"/>
    <property type="match status" value="1"/>
</dbReference>
<keyword evidence="3" id="KW-1185">Reference proteome</keyword>
<evidence type="ECO:0000256" key="2">
    <source>
        <dbReference type="SAM" id="MobiDB-lite"/>
    </source>
</evidence>
<dbReference type="GO" id="GO:0000977">
    <property type="term" value="F:RNA polymerase II transcription regulatory region sequence-specific DNA binding"/>
    <property type="evidence" value="ECO:0007669"/>
    <property type="project" value="TreeGrafter"/>
</dbReference>
<name>A0A6P5QCX2_MUSCR</name>
<accession>A0A6P5QCX2</accession>
<dbReference type="GO" id="GO:0000981">
    <property type="term" value="F:DNA-binding transcription factor activity, RNA polymerase II-specific"/>
    <property type="evidence" value="ECO:0007669"/>
    <property type="project" value="TreeGrafter"/>
</dbReference>
<dbReference type="AlphaFoldDB" id="A0A6P5QCX2"/>
<proteinExistence type="predicted"/>
<dbReference type="RefSeq" id="XP_021027261.1">
    <property type="nucleotide sequence ID" value="XM_021171602.2"/>
</dbReference>
<comment type="subcellular location">
    <subcellularLocation>
        <location evidence="1">Nucleus</location>
    </subcellularLocation>
</comment>
<dbReference type="GeneID" id="110301236"/>
<evidence type="ECO:0000313" key="4">
    <source>
        <dbReference type="RefSeq" id="XP_021027261.1"/>
    </source>
</evidence>
<dbReference type="CTD" id="2637"/>
<evidence type="ECO:0000256" key="1">
    <source>
        <dbReference type="ARBA" id="ARBA00004123"/>
    </source>
</evidence>
<reference evidence="4" key="1">
    <citation type="submission" date="2025-08" db="UniProtKB">
        <authorList>
            <consortium name="RefSeq"/>
        </authorList>
    </citation>
    <scope>IDENTIFICATION</scope>
</reference>
<dbReference type="PANTHER" id="PTHR24334:SF3">
    <property type="entry name" value="HOMEOBOX PROTEIN GBX-2"/>
    <property type="match status" value="1"/>
</dbReference>
<feature type="region of interest" description="Disordered" evidence="2">
    <location>
        <begin position="246"/>
        <end position="295"/>
    </location>
</feature>
<dbReference type="GO" id="GO:0051960">
    <property type="term" value="P:regulation of nervous system development"/>
    <property type="evidence" value="ECO:0007669"/>
    <property type="project" value="TreeGrafter"/>
</dbReference>
<dbReference type="GO" id="GO:0005634">
    <property type="term" value="C:nucleus"/>
    <property type="evidence" value="ECO:0007669"/>
    <property type="project" value="UniProtKB-SubCell"/>
</dbReference>
<feature type="compositionally biased region" description="Polar residues" evidence="2">
    <location>
        <begin position="277"/>
        <end position="295"/>
    </location>
</feature>
<feature type="region of interest" description="Disordered" evidence="2">
    <location>
        <begin position="180"/>
        <end position="213"/>
    </location>
</feature>
<sequence length="295" mass="31277">MSAAFPPSLMMMQRPLGSSTAFSIDSLIGSPPQPSPGHFVYTGYPMFMPYRPVVLPPPPPPPPALPQAALQPALPPAHPHHQIPSLPTGFCSSLAQGMALTSTLMATLPGGFSASPQHQEAAAARKFAPQPLPGGGNFDKAEALQADAEDGKAFLAKEGSLLAFSAAEAVQASLGESAARAAGTRGREGVGAGQLRSGLSEGKGKTSQRWKMTRRARRRASLWRAMWITARMTICLARLLIRKKTPATHWRRPRRAAVRQAAPRPQARTGGGGLPSPVNSCWSWRKNSTAKSTSP</sequence>
<feature type="compositionally biased region" description="Basic residues" evidence="2">
    <location>
        <begin position="246"/>
        <end position="257"/>
    </location>
</feature>